<evidence type="ECO:0000313" key="3">
    <source>
        <dbReference type="Proteomes" id="UP000029981"/>
    </source>
</evidence>
<sequence>MQSNEEGRKKEENGVCEIDDWKSGKKKGKVSIVLGGADLKRESPLVMRSEREGVEYEP</sequence>
<keyword evidence="3" id="KW-1185">Reference proteome</keyword>
<reference evidence="2 3" key="4">
    <citation type="journal article" date="2011" name="BMC Genomics">
        <title>RNA-Seq improves annotation of protein-coding genes in the cucumber genome.</title>
        <authorList>
            <person name="Li Z."/>
            <person name="Zhang Z."/>
            <person name="Yan P."/>
            <person name="Huang S."/>
            <person name="Fei Z."/>
            <person name="Lin K."/>
        </authorList>
    </citation>
    <scope>NUCLEOTIDE SEQUENCE [LARGE SCALE GENOMIC DNA]</scope>
    <source>
        <strain evidence="3">cv. 9930</strain>
    </source>
</reference>
<protein>
    <submittedName>
        <fullName evidence="2">Uncharacterized protein</fullName>
    </submittedName>
</protein>
<proteinExistence type="predicted"/>
<reference evidence="2 3" key="1">
    <citation type="journal article" date="2009" name="Nat. Genet.">
        <title>The genome of the cucumber, Cucumis sativus L.</title>
        <authorList>
            <person name="Huang S."/>
            <person name="Li R."/>
            <person name="Zhang Z."/>
            <person name="Li L."/>
            <person name="Gu X."/>
            <person name="Fan W."/>
            <person name="Lucas W.J."/>
            <person name="Wang X."/>
            <person name="Xie B."/>
            <person name="Ni P."/>
            <person name="Ren Y."/>
            <person name="Zhu H."/>
            <person name="Li J."/>
            <person name="Lin K."/>
            <person name="Jin W."/>
            <person name="Fei Z."/>
            <person name="Li G."/>
            <person name="Staub J."/>
            <person name="Kilian A."/>
            <person name="van der Vossen E.A."/>
            <person name="Wu Y."/>
            <person name="Guo J."/>
            <person name="He J."/>
            <person name="Jia Z."/>
            <person name="Ren Y."/>
            <person name="Tian G."/>
            <person name="Lu Y."/>
            <person name="Ruan J."/>
            <person name="Qian W."/>
            <person name="Wang M."/>
            <person name="Huang Q."/>
            <person name="Li B."/>
            <person name="Xuan Z."/>
            <person name="Cao J."/>
            <person name="Asan"/>
            <person name="Wu Z."/>
            <person name="Zhang J."/>
            <person name="Cai Q."/>
            <person name="Bai Y."/>
            <person name="Zhao B."/>
            <person name="Han Y."/>
            <person name="Li Y."/>
            <person name="Li X."/>
            <person name="Wang S."/>
            <person name="Shi Q."/>
            <person name="Liu S."/>
            <person name="Cho W.K."/>
            <person name="Kim J.Y."/>
            <person name="Xu Y."/>
            <person name="Heller-Uszynska K."/>
            <person name="Miao H."/>
            <person name="Cheng Z."/>
            <person name="Zhang S."/>
            <person name="Wu J."/>
            <person name="Yang Y."/>
            <person name="Kang H."/>
            <person name="Li M."/>
            <person name="Liang H."/>
            <person name="Ren X."/>
            <person name="Shi Z."/>
            <person name="Wen M."/>
            <person name="Jian M."/>
            <person name="Yang H."/>
            <person name="Zhang G."/>
            <person name="Yang Z."/>
            <person name="Chen R."/>
            <person name="Liu S."/>
            <person name="Li J."/>
            <person name="Ma L."/>
            <person name="Liu H."/>
            <person name="Zhou Y."/>
            <person name="Zhao J."/>
            <person name="Fang X."/>
            <person name="Li G."/>
            <person name="Fang L."/>
            <person name="Li Y."/>
            <person name="Liu D."/>
            <person name="Zheng H."/>
            <person name="Zhang Y."/>
            <person name="Qin N."/>
            <person name="Li Z."/>
            <person name="Yang G."/>
            <person name="Yang S."/>
            <person name="Bolund L."/>
            <person name="Kristiansen K."/>
            <person name="Zheng H."/>
            <person name="Li S."/>
            <person name="Zhang X."/>
            <person name="Yang H."/>
            <person name="Wang J."/>
            <person name="Sun R."/>
            <person name="Zhang B."/>
            <person name="Jiang S."/>
            <person name="Wang J."/>
            <person name="Du Y."/>
            <person name="Li S."/>
        </authorList>
    </citation>
    <scope>NUCLEOTIDE SEQUENCE [LARGE SCALE GENOMIC DNA]</scope>
    <source>
        <strain evidence="3">cv. 9930</strain>
    </source>
</reference>
<reference evidence="2 3" key="2">
    <citation type="journal article" date="2009" name="PLoS ONE">
        <title>An integrated genetic and cytogenetic map of the cucumber genome.</title>
        <authorList>
            <person name="Ren Y."/>
            <person name="Zhang Z."/>
            <person name="Liu J."/>
            <person name="Staub J.E."/>
            <person name="Han Y."/>
            <person name="Cheng Z."/>
            <person name="Li X."/>
            <person name="Lu J."/>
            <person name="Miao H."/>
            <person name="Kang H."/>
            <person name="Xie B."/>
            <person name="Gu X."/>
            <person name="Wang X."/>
            <person name="Du Y."/>
            <person name="Jin W."/>
            <person name="Huang S."/>
        </authorList>
    </citation>
    <scope>NUCLEOTIDE SEQUENCE [LARGE SCALE GENOMIC DNA]</scope>
    <source>
        <strain evidence="3">cv. 9930</strain>
    </source>
</reference>
<feature type="compositionally biased region" description="Basic and acidic residues" evidence="1">
    <location>
        <begin position="1"/>
        <end position="23"/>
    </location>
</feature>
<reference evidence="2 3" key="3">
    <citation type="journal article" date="2010" name="BMC Genomics">
        <title>Transcriptome sequencing and comparative analysis of cucumber flowers with different sex types.</title>
        <authorList>
            <person name="Guo S."/>
            <person name="Zheng Y."/>
            <person name="Joung J.G."/>
            <person name="Liu S."/>
            <person name="Zhang Z."/>
            <person name="Crasta O.R."/>
            <person name="Sobral B.W."/>
            <person name="Xu Y."/>
            <person name="Huang S."/>
            <person name="Fei Z."/>
        </authorList>
    </citation>
    <scope>NUCLEOTIDE SEQUENCE [LARGE SCALE GENOMIC DNA]</scope>
    <source>
        <strain evidence="3">cv. 9930</strain>
    </source>
</reference>
<evidence type="ECO:0000256" key="1">
    <source>
        <dbReference type="SAM" id="MobiDB-lite"/>
    </source>
</evidence>
<gene>
    <name evidence="2" type="ORF">Csa_4G539590</name>
</gene>
<feature type="region of interest" description="Disordered" evidence="1">
    <location>
        <begin position="1"/>
        <end position="26"/>
    </location>
</feature>
<dbReference type="Gramene" id="KGN54843">
    <property type="protein sequence ID" value="KGN54843"/>
    <property type="gene ID" value="Csa_4G539590"/>
</dbReference>
<organism evidence="2 3">
    <name type="scientific">Cucumis sativus</name>
    <name type="common">Cucumber</name>
    <dbReference type="NCBI Taxonomy" id="3659"/>
    <lineage>
        <taxon>Eukaryota</taxon>
        <taxon>Viridiplantae</taxon>
        <taxon>Streptophyta</taxon>
        <taxon>Embryophyta</taxon>
        <taxon>Tracheophyta</taxon>
        <taxon>Spermatophyta</taxon>
        <taxon>Magnoliopsida</taxon>
        <taxon>eudicotyledons</taxon>
        <taxon>Gunneridae</taxon>
        <taxon>Pentapetalae</taxon>
        <taxon>rosids</taxon>
        <taxon>fabids</taxon>
        <taxon>Cucurbitales</taxon>
        <taxon>Cucurbitaceae</taxon>
        <taxon>Benincaseae</taxon>
        <taxon>Cucumis</taxon>
    </lineage>
</organism>
<dbReference type="Proteomes" id="UP000029981">
    <property type="component" value="Chromosome 4"/>
</dbReference>
<accession>A0A0A0KZC0</accession>
<dbReference type="EMBL" id="CM002925">
    <property type="protein sequence ID" value="KGN54843.1"/>
    <property type="molecule type" value="Genomic_DNA"/>
</dbReference>
<dbReference type="AlphaFoldDB" id="A0A0A0KZC0"/>
<evidence type="ECO:0000313" key="2">
    <source>
        <dbReference type="EMBL" id="KGN54843.1"/>
    </source>
</evidence>
<name>A0A0A0KZC0_CUCSA</name>